<comment type="similarity">
    <text evidence="2">Belongs to the intercrine alpha (chemokine CxC) family.</text>
</comment>
<evidence type="ECO:0000256" key="2">
    <source>
        <dbReference type="ARBA" id="ARBA00010665"/>
    </source>
</evidence>
<accession>A0A3P9NWP9</accession>
<dbReference type="OMA" id="HANSHCG"/>
<dbReference type="AlphaFoldDB" id="A0A3P9NWP9"/>
<dbReference type="PRINTS" id="PR00437">
    <property type="entry name" value="SMALLCYTKCXC"/>
</dbReference>
<evidence type="ECO:0000256" key="5">
    <source>
        <dbReference type="ARBA" id="ARBA00054901"/>
    </source>
</evidence>
<dbReference type="GO" id="GO:0006955">
    <property type="term" value="P:immune response"/>
    <property type="evidence" value="ECO:0007669"/>
    <property type="project" value="InterPro"/>
</dbReference>
<name>A0A3P9NWP9_POERE</name>
<keyword evidence="3" id="KW-0202">Cytokine</keyword>
<dbReference type="InterPro" id="IPR039809">
    <property type="entry name" value="Chemokine_b/g/d"/>
</dbReference>
<dbReference type="GO" id="GO:0042056">
    <property type="term" value="F:chemoattractant activity"/>
    <property type="evidence" value="ECO:0007669"/>
    <property type="project" value="UniProtKB-ARBA"/>
</dbReference>
<protein>
    <recommendedName>
        <fullName evidence="6">Chemokine interleukin-8-like domain-containing protein</fullName>
    </recommendedName>
</protein>
<reference evidence="7" key="2">
    <citation type="submission" date="2025-08" db="UniProtKB">
        <authorList>
            <consortium name="Ensembl"/>
        </authorList>
    </citation>
    <scope>IDENTIFICATION</scope>
    <source>
        <strain evidence="7">Guanapo</strain>
    </source>
</reference>
<sequence>MGIITIKGCLLHRSAVRDQVVNLRCRCITKERKPIGRHILVLEVHPASSHCAEVQIIATLKKDKRKVCLDPEAPWVIRVLKNRREK</sequence>
<dbReference type="STRING" id="8081.ENSPREP00000013999"/>
<comment type="function">
    <text evidence="5">Ligand for cxcr3.2. Chemotactic for macrophages.</text>
</comment>
<dbReference type="GO" id="GO:0005615">
    <property type="term" value="C:extracellular space"/>
    <property type="evidence" value="ECO:0007669"/>
    <property type="project" value="UniProtKB-KW"/>
</dbReference>
<evidence type="ECO:0000313" key="8">
    <source>
        <dbReference type="Proteomes" id="UP000242638"/>
    </source>
</evidence>
<dbReference type="Ensembl" id="ENSPRET00000014143.1">
    <property type="protein sequence ID" value="ENSPREP00000013999.1"/>
    <property type="gene ID" value="ENSPREG00000009499.1"/>
</dbReference>
<dbReference type="InterPro" id="IPR001811">
    <property type="entry name" value="Chemokine_IL8-like_dom"/>
</dbReference>
<dbReference type="GO" id="GO:0008009">
    <property type="term" value="F:chemokine activity"/>
    <property type="evidence" value="ECO:0007669"/>
    <property type="project" value="InterPro"/>
</dbReference>
<dbReference type="PANTHER" id="PTHR12015">
    <property type="entry name" value="SMALL INDUCIBLE CYTOKINE A"/>
    <property type="match status" value="1"/>
</dbReference>
<dbReference type="GO" id="GO:0006952">
    <property type="term" value="P:defense response"/>
    <property type="evidence" value="ECO:0007669"/>
    <property type="project" value="InterPro"/>
</dbReference>
<evidence type="ECO:0000256" key="4">
    <source>
        <dbReference type="ARBA" id="ARBA00022525"/>
    </source>
</evidence>
<dbReference type="PANTHER" id="PTHR12015:SF210">
    <property type="entry name" value="C-X-C MOTIF CHEMOKINE 9"/>
    <property type="match status" value="1"/>
</dbReference>
<evidence type="ECO:0000256" key="1">
    <source>
        <dbReference type="ARBA" id="ARBA00004613"/>
    </source>
</evidence>
<reference evidence="8" key="1">
    <citation type="submission" date="2013-11" db="EMBL/GenBank/DDBJ databases">
        <title>The genomic landscape of the Guanapo guppy.</title>
        <authorList>
            <person name="Kuenstner A."/>
            <person name="Dreyer C."/>
        </authorList>
    </citation>
    <scope>NUCLEOTIDE SEQUENCE</scope>
    <source>
        <strain evidence="8">Guanapo</strain>
    </source>
</reference>
<dbReference type="Pfam" id="PF00048">
    <property type="entry name" value="IL8"/>
    <property type="match status" value="1"/>
</dbReference>
<keyword evidence="8" id="KW-1185">Reference proteome</keyword>
<dbReference type="Proteomes" id="UP000242638">
    <property type="component" value="Unassembled WGS sequence"/>
</dbReference>
<evidence type="ECO:0000259" key="6">
    <source>
        <dbReference type="SMART" id="SM00199"/>
    </source>
</evidence>
<comment type="subcellular location">
    <subcellularLocation>
        <location evidence="1">Secreted</location>
    </subcellularLocation>
</comment>
<evidence type="ECO:0000256" key="3">
    <source>
        <dbReference type="ARBA" id="ARBA00022514"/>
    </source>
</evidence>
<reference evidence="7" key="3">
    <citation type="submission" date="2025-09" db="UniProtKB">
        <authorList>
            <consortium name="Ensembl"/>
        </authorList>
    </citation>
    <scope>IDENTIFICATION</scope>
    <source>
        <strain evidence="7">Guanapo</strain>
    </source>
</reference>
<dbReference type="FunFam" id="2.40.50.40:FF:000004">
    <property type="entry name" value="C-X-C motif chemokine"/>
    <property type="match status" value="1"/>
</dbReference>
<dbReference type="GeneTree" id="ENSGT00940000175443"/>
<dbReference type="Gene3D" id="2.40.50.40">
    <property type="match status" value="1"/>
</dbReference>
<organism evidence="7 8">
    <name type="scientific">Poecilia reticulata</name>
    <name type="common">Guppy</name>
    <name type="synonym">Acanthophacelus reticulatus</name>
    <dbReference type="NCBI Taxonomy" id="8081"/>
    <lineage>
        <taxon>Eukaryota</taxon>
        <taxon>Metazoa</taxon>
        <taxon>Chordata</taxon>
        <taxon>Craniata</taxon>
        <taxon>Vertebrata</taxon>
        <taxon>Euteleostomi</taxon>
        <taxon>Actinopterygii</taxon>
        <taxon>Neopterygii</taxon>
        <taxon>Teleostei</taxon>
        <taxon>Neoteleostei</taxon>
        <taxon>Acanthomorphata</taxon>
        <taxon>Ovalentaria</taxon>
        <taxon>Atherinomorphae</taxon>
        <taxon>Cyprinodontiformes</taxon>
        <taxon>Poeciliidae</taxon>
        <taxon>Poeciliinae</taxon>
        <taxon>Poecilia</taxon>
    </lineage>
</organism>
<proteinExistence type="inferred from homology"/>
<dbReference type="InterPro" id="IPR033899">
    <property type="entry name" value="CXC_Chemokine_domain"/>
</dbReference>
<dbReference type="SUPFAM" id="SSF54117">
    <property type="entry name" value="Interleukin 8-like chemokines"/>
    <property type="match status" value="1"/>
</dbReference>
<dbReference type="CDD" id="cd00273">
    <property type="entry name" value="Chemokine_CXC"/>
    <property type="match status" value="1"/>
</dbReference>
<feature type="domain" description="Chemokine interleukin-8-like" evidence="6">
    <location>
        <begin position="22"/>
        <end position="83"/>
    </location>
</feature>
<keyword evidence="4" id="KW-0964">Secreted</keyword>
<dbReference type="SMART" id="SM00199">
    <property type="entry name" value="SCY"/>
    <property type="match status" value="1"/>
</dbReference>
<dbReference type="PRINTS" id="PR00436">
    <property type="entry name" value="INTERLEUKIN8"/>
</dbReference>
<evidence type="ECO:0000313" key="7">
    <source>
        <dbReference type="Ensembl" id="ENSPREP00000013999.1"/>
    </source>
</evidence>
<dbReference type="Bgee" id="ENSPREG00000009499">
    <property type="expression patterns" value="Expressed in caudal fin and 1 other cell type or tissue"/>
</dbReference>
<dbReference type="InterPro" id="IPR001089">
    <property type="entry name" value="Chemokine_CXC"/>
</dbReference>
<dbReference type="InterPro" id="IPR036048">
    <property type="entry name" value="Interleukin_8-like_sf"/>
</dbReference>